<proteinExistence type="predicted"/>
<evidence type="ECO:0000256" key="1">
    <source>
        <dbReference type="SAM" id="MobiDB-lite"/>
    </source>
</evidence>
<gene>
    <name evidence="2" type="ORF">BACCOPRO_01713</name>
</gene>
<dbReference type="Proteomes" id="UP000014073">
    <property type="component" value="Unassembled WGS sequence"/>
</dbReference>
<evidence type="ECO:0000313" key="3">
    <source>
        <dbReference type="Proteomes" id="UP000014073"/>
    </source>
</evidence>
<organism evidence="2 3">
    <name type="scientific">Phocaeicola coprophilus DSM 18228 = JCM 13818</name>
    <dbReference type="NCBI Taxonomy" id="547042"/>
    <lineage>
        <taxon>Bacteria</taxon>
        <taxon>Pseudomonadati</taxon>
        <taxon>Bacteroidota</taxon>
        <taxon>Bacteroidia</taxon>
        <taxon>Bacteroidales</taxon>
        <taxon>Bacteroidaceae</taxon>
        <taxon>Phocaeicola</taxon>
    </lineage>
</organism>
<dbReference type="HOGENOM" id="CLU_3114460_0_0_10"/>
<dbReference type="EMBL" id="ACBW01000121">
    <property type="protein sequence ID" value="EEF76215.1"/>
    <property type="molecule type" value="Genomic_DNA"/>
</dbReference>
<dbReference type="STRING" id="547042.BACCOPRO_01713"/>
<feature type="region of interest" description="Disordered" evidence="1">
    <location>
        <begin position="15"/>
        <end position="39"/>
    </location>
</feature>
<protein>
    <submittedName>
        <fullName evidence="2">Uncharacterized protein</fullName>
    </submittedName>
</protein>
<sequence>MAKIRLCEGFSSQCRGRENTARKSNKKNPRGDNLFIITPGRVSFPENPLT</sequence>
<accession>S0F7Z4</accession>
<reference evidence="2 3" key="1">
    <citation type="submission" date="2008-12" db="EMBL/GenBank/DDBJ databases">
        <authorList>
            <person name="Fulton L."/>
            <person name="Clifton S."/>
            <person name="Fulton B."/>
            <person name="Xu J."/>
            <person name="Minx P."/>
            <person name="Pepin K.H."/>
            <person name="Johnson M."/>
            <person name="Bhonagiri V."/>
            <person name="Nash W.E."/>
            <person name="Mardis E.R."/>
            <person name="Wilson R.K."/>
        </authorList>
    </citation>
    <scope>NUCLEOTIDE SEQUENCE [LARGE SCALE GENOMIC DNA]</scope>
    <source>
        <strain evidence="2 3">DSM 18228</strain>
    </source>
</reference>
<evidence type="ECO:0000313" key="2">
    <source>
        <dbReference type="EMBL" id="EEF76215.1"/>
    </source>
</evidence>
<comment type="caution">
    <text evidence="2">The sequence shown here is derived from an EMBL/GenBank/DDBJ whole genome shotgun (WGS) entry which is preliminary data.</text>
</comment>
<name>S0F7Z4_9BACT</name>
<dbReference type="AlphaFoldDB" id="S0F7Z4"/>
<keyword evidence="3" id="KW-1185">Reference proteome</keyword>